<name>A0ABN9SIE3_9DINO</name>
<evidence type="ECO:0000256" key="1">
    <source>
        <dbReference type="SAM" id="MobiDB-lite"/>
    </source>
</evidence>
<organism evidence="2 3">
    <name type="scientific">Prorocentrum cordatum</name>
    <dbReference type="NCBI Taxonomy" id="2364126"/>
    <lineage>
        <taxon>Eukaryota</taxon>
        <taxon>Sar</taxon>
        <taxon>Alveolata</taxon>
        <taxon>Dinophyceae</taxon>
        <taxon>Prorocentrales</taxon>
        <taxon>Prorocentraceae</taxon>
        <taxon>Prorocentrum</taxon>
    </lineage>
</organism>
<keyword evidence="3" id="KW-1185">Reference proteome</keyword>
<accession>A0ABN9SIE3</accession>
<evidence type="ECO:0000313" key="2">
    <source>
        <dbReference type="EMBL" id="CAK0831462.1"/>
    </source>
</evidence>
<proteinExistence type="predicted"/>
<evidence type="ECO:0000313" key="3">
    <source>
        <dbReference type="Proteomes" id="UP001189429"/>
    </source>
</evidence>
<dbReference type="EMBL" id="CAUYUJ010011270">
    <property type="protein sequence ID" value="CAK0831462.1"/>
    <property type="molecule type" value="Genomic_DNA"/>
</dbReference>
<gene>
    <name evidence="2" type="ORF">PCOR1329_LOCUS29776</name>
</gene>
<sequence length="183" mass="18722">MTEAARGICAPPGLEAPADWDSPGGLDLPPGLPVPPSVGLLAGREAMCAPPGLEKAAARGGGARAGRTKAYSSCSTSAASVTTEEPPLEESAAGAVAAACLLSEEVEVHQEQWSAYTATISGLPNKLLTDAMFEAVLEQATRGLVERGDGRSPRTTCLCSFVVFSAPSFFFASAPRSRFPALG</sequence>
<feature type="non-terminal residue" evidence="2">
    <location>
        <position position="183"/>
    </location>
</feature>
<comment type="caution">
    <text evidence="2">The sequence shown here is derived from an EMBL/GenBank/DDBJ whole genome shotgun (WGS) entry which is preliminary data.</text>
</comment>
<feature type="region of interest" description="Disordered" evidence="1">
    <location>
        <begin position="1"/>
        <end position="20"/>
    </location>
</feature>
<reference evidence="2" key="1">
    <citation type="submission" date="2023-10" db="EMBL/GenBank/DDBJ databases">
        <authorList>
            <person name="Chen Y."/>
            <person name="Shah S."/>
            <person name="Dougan E. K."/>
            <person name="Thang M."/>
            <person name="Chan C."/>
        </authorList>
    </citation>
    <scope>NUCLEOTIDE SEQUENCE [LARGE SCALE GENOMIC DNA]</scope>
</reference>
<dbReference type="Proteomes" id="UP001189429">
    <property type="component" value="Unassembled WGS sequence"/>
</dbReference>
<protein>
    <submittedName>
        <fullName evidence="2">Uncharacterized protein</fullName>
    </submittedName>
</protein>